<name>K1X457_9BACT</name>
<dbReference type="GO" id="GO:0051539">
    <property type="term" value="F:4 iron, 4 sulfur cluster binding"/>
    <property type="evidence" value="ECO:0007669"/>
    <property type="project" value="UniProtKB-KW"/>
</dbReference>
<dbReference type="SFLD" id="SFLDG01082">
    <property type="entry name" value="B12-binding_domain_containing"/>
    <property type="match status" value="1"/>
</dbReference>
<dbReference type="GO" id="GO:0005829">
    <property type="term" value="C:cytosol"/>
    <property type="evidence" value="ECO:0007669"/>
    <property type="project" value="TreeGrafter"/>
</dbReference>
<evidence type="ECO:0000256" key="4">
    <source>
        <dbReference type="ARBA" id="ARBA00022679"/>
    </source>
</evidence>
<dbReference type="PROSITE" id="PS51449">
    <property type="entry name" value="MTTASE_N"/>
    <property type="match status" value="1"/>
</dbReference>
<dbReference type="InterPro" id="IPR006638">
    <property type="entry name" value="Elp3/MiaA/NifB-like_rSAM"/>
</dbReference>
<dbReference type="InterPro" id="IPR005839">
    <property type="entry name" value="Methylthiotransferase"/>
</dbReference>
<sequence>MNYADSARIRAVLTNCWFSYTENIKEANIVIFDTCSVKQKSEDKITGKLQTIRTDQKVRITWCMIQHNMRSWKLSEAKSRKAGLKVWNFMWVVKTKTPQIIWLTADEINLMKDSEKTSEMIWVNNAFNPVFYNLTQKRKNIELMWRIDDTGFLPLMLQKLGYEISYDKELINEYEKIIPENISTSMNAHQKTAYIPISTWCNQFCAYCIVPYARGLEKYFSVEHIVNEAKTHLKNWVDEIVLLWQIVNKHPEFVTIIKEILKLKGLKRLRYTSPYPTYYTKELLTLHEKEPKLCPHIHIPLQSGSDAILKKMFRGYTVEQAKKFISDIKKLKRDISITTDIIVGFPDETEEDFQQTLDLIKYGKFDMIYIGIYSSRPGTLAAKNYPDTISRKVKRDRRDTLNKILIETSRQNNEKEIGSTREMLINKISKWMIEGYTDNMKQIIILNSEFWILNSKKVGEFIAVKIIKVLPFKLYGEII</sequence>
<keyword evidence="4" id="KW-0808">Transferase</keyword>
<dbReference type="InterPro" id="IPR058240">
    <property type="entry name" value="rSAM_sf"/>
</dbReference>
<keyword evidence="8" id="KW-0411">Iron-sulfur</keyword>
<dbReference type="PANTHER" id="PTHR43020:SF2">
    <property type="entry name" value="MITOCHONDRIAL TRNA METHYLTHIOTRANSFERASE CDK5RAP1"/>
    <property type="match status" value="1"/>
</dbReference>
<dbReference type="SUPFAM" id="SSF102114">
    <property type="entry name" value="Radical SAM enzymes"/>
    <property type="match status" value="1"/>
</dbReference>
<dbReference type="PANTHER" id="PTHR43020">
    <property type="entry name" value="CDK5 REGULATORY SUBUNIT-ASSOCIATED PROTEIN 1"/>
    <property type="match status" value="1"/>
</dbReference>
<evidence type="ECO:0000256" key="6">
    <source>
        <dbReference type="ARBA" id="ARBA00022723"/>
    </source>
</evidence>
<dbReference type="Pfam" id="PF01938">
    <property type="entry name" value="TRAM"/>
    <property type="match status" value="1"/>
</dbReference>
<evidence type="ECO:0000256" key="1">
    <source>
        <dbReference type="ARBA" id="ARBA00001966"/>
    </source>
</evidence>
<dbReference type="InterPro" id="IPR038135">
    <property type="entry name" value="Methylthiotransferase_N_sf"/>
</dbReference>
<evidence type="ECO:0000256" key="2">
    <source>
        <dbReference type="ARBA" id="ARBA00003234"/>
    </source>
</evidence>
<reference evidence="13" key="1">
    <citation type="journal article" date="2012" name="Science">
        <title>Fermentation, hydrogen, and sulfur metabolism in multiple uncultivated bacterial phyla.</title>
        <authorList>
            <person name="Wrighton K.C."/>
            <person name="Thomas B.C."/>
            <person name="Sharon I."/>
            <person name="Miller C.S."/>
            <person name="Castelle C.J."/>
            <person name="VerBerkmoes N.C."/>
            <person name="Wilkins M.J."/>
            <person name="Hettich R.L."/>
            <person name="Lipton M.S."/>
            <person name="Williams K.H."/>
            <person name="Long P.E."/>
            <person name="Banfield J.F."/>
        </authorList>
    </citation>
    <scope>NUCLEOTIDE SEQUENCE [LARGE SCALE GENOMIC DNA]</scope>
</reference>
<keyword evidence="3" id="KW-0004">4Fe-4S</keyword>
<dbReference type="AlphaFoldDB" id="K1X457"/>
<proteinExistence type="predicted"/>
<evidence type="ECO:0000256" key="7">
    <source>
        <dbReference type="ARBA" id="ARBA00023004"/>
    </source>
</evidence>
<gene>
    <name evidence="13" type="ORF">ACD_80C00145G0024</name>
</gene>
<comment type="caution">
    <text evidence="13">The sequence shown here is derived from an EMBL/GenBank/DDBJ whole genome shotgun (WGS) entry which is preliminary data.</text>
</comment>
<comment type="cofactor">
    <cofactor evidence="1">
        <name>[4Fe-4S] cluster</name>
        <dbReference type="ChEBI" id="CHEBI:49883"/>
    </cofactor>
</comment>
<dbReference type="PROSITE" id="PS50926">
    <property type="entry name" value="TRAM"/>
    <property type="match status" value="1"/>
</dbReference>
<evidence type="ECO:0000256" key="8">
    <source>
        <dbReference type="ARBA" id="ARBA00023014"/>
    </source>
</evidence>
<evidence type="ECO:0000256" key="9">
    <source>
        <dbReference type="ARBA" id="ARBA00033765"/>
    </source>
</evidence>
<dbReference type="NCBIfam" id="TIGR00089">
    <property type="entry name" value="MiaB/RimO family radical SAM methylthiotransferase"/>
    <property type="match status" value="1"/>
</dbReference>
<organism evidence="13">
    <name type="scientific">uncultured bacterium</name>
    <name type="common">gcode 4</name>
    <dbReference type="NCBI Taxonomy" id="1234023"/>
    <lineage>
        <taxon>Bacteria</taxon>
        <taxon>environmental samples</taxon>
    </lineage>
</organism>
<dbReference type="CDD" id="cd01335">
    <property type="entry name" value="Radical_SAM"/>
    <property type="match status" value="1"/>
</dbReference>
<feature type="domain" description="TRAM" evidence="10">
    <location>
        <begin position="414"/>
        <end position="479"/>
    </location>
</feature>
<dbReference type="GO" id="GO:0035597">
    <property type="term" value="F:tRNA-2-methylthio-N(6)-dimethylallyladenosine(37) synthase activity"/>
    <property type="evidence" value="ECO:0007669"/>
    <property type="project" value="UniProtKB-EC"/>
</dbReference>
<protein>
    <recommendedName>
        <fullName evidence="9">tRNA-2-methylthio-N(6)-dimethylallyladenosine synthase</fullName>
        <ecNumber evidence="9">2.8.4.3</ecNumber>
    </recommendedName>
</protein>
<dbReference type="SFLD" id="SFLDS00029">
    <property type="entry name" value="Radical_SAM"/>
    <property type="match status" value="1"/>
</dbReference>
<evidence type="ECO:0000259" key="11">
    <source>
        <dbReference type="PROSITE" id="PS51449"/>
    </source>
</evidence>
<evidence type="ECO:0000259" key="12">
    <source>
        <dbReference type="PROSITE" id="PS51918"/>
    </source>
</evidence>
<keyword evidence="5" id="KW-0949">S-adenosyl-L-methionine</keyword>
<dbReference type="Gene3D" id="3.80.30.20">
    <property type="entry name" value="tm_1862 like domain"/>
    <property type="match status" value="1"/>
</dbReference>
<dbReference type="EC" id="2.8.4.3" evidence="9"/>
<dbReference type="InterPro" id="IPR023404">
    <property type="entry name" value="rSAM_horseshoe"/>
</dbReference>
<dbReference type="Gene3D" id="3.40.50.12160">
    <property type="entry name" value="Methylthiotransferase, N-terminal domain"/>
    <property type="match status" value="1"/>
</dbReference>
<feature type="domain" description="MTTase N-terminal" evidence="11">
    <location>
        <begin position="1"/>
        <end position="106"/>
    </location>
</feature>
<dbReference type="SMART" id="SM00729">
    <property type="entry name" value="Elp3"/>
    <property type="match status" value="1"/>
</dbReference>
<accession>K1X457</accession>
<dbReference type="InterPro" id="IPR002792">
    <property type="entry name" value="TRAM_dom"/>
</dbReference>
<dbReference type="Pfam" id="PF00919">
    <property type="entry name" value="UPF0004"/>
    <property type="match status" value="1"/>
</dbReference>
<comment type="function">
    <text evidence="2">Catalyzes the methylthiolation of N6-(dimethylallyl)adenosine (i(6)A), leading to the formation of 2-methylthio-N6-(dimethylallyl)adenosine (ms(2)i(6)A) at position 37 in tRNAs that read codons beginning with uridine.</text>
</comment>
<dbReference type="Pfam" id="PF04055">
    <property type="entry name" value="Radical_SAM"/>
    <property type="match status" value="1"/>
</dbReference>
<dbReference type="EMBL" id="AMFJ01036152">
    <property type="protein sequence ID" value="EKD24890.1"/>
    <property type="molecule type" value="Genomic_DNA"/>
</dbReference>
<keyword evidence="6" id="KW-0479">Metal-binding</keyword>
<evidence type="ECO:0000256" key="5">
    <source>
        <dbReference type="ARBA" id="ARBA00022691"/>
    </source>
</evidence>
<feature type="domain" description="Radical SAM core" evidence="12">
    <location>
        <begin position="187"/>
        <end position="411"/>
    </location>
</feature>
<evidence type="ECO:0000256" key="3">
    <source>
        <dbReference type="ARBA" id="ARBA00022485"/>
    </source>
</evidence>
<dbReference type="InterPro" id="IPR007197">
    <property type="entry name" value="rSAM"/>
</dbReference>
<dbReference type="PROSITE" id="PS51918">
    <property type="entry name" value="RADICAL_SAM"/>
    <property type="match status" value="1"/>
</dbReference>
<evidence type="ECO:0000259" key="10">
    <source>
        <dbReference type="PROSITE" id="PS50926"/>
    </source>
</evidence>
<evidence type="ECO:0000313" key="13">
    <source>
        <dbReference type="EMBL" id="EKD24890.1"/>
    </source>
</evidence>
<keyword evidence="7" id="KW-0408">Iron</keyword>
<dbReference type="InterPro" id="IPR013848">
    <property type="entry name" value="Methylthiotransferase_N"/>
</dbReference>
<dbReference type="GO" id="GO:0046872">
    <property type="term" value="F:metal ion binding"/>
    <property type="evidence" value="ECO:0007669"/>
    <property type="project" value="UniProtKB-KW"/>
</dbReference>